<dbReference type="PATRIC" id="fig|1219045.3.peg.1479"/>
<dbReference type="STRING" id="76947.GCA_002080435_02567"/>
<dbReference type="InterPro" id="IPR011738">
    <property type="entry name" value="Phage_CHP"/>
</dbReference>
<name>A0A086PBG9_SPHHM</name>
<dbReference type="Proteomes" id="UP000024284">
    <property type="component" value="Unassembled WGS sequence"/>
</dbReference>
<proteinExistence type="predicted"/>
<protein>
    <recommendedName>
        <fullName evidence="3">Phage gp6-like head-tail connector protein</fullName>
    </recommendedName>
</protein>
<accession>A0A086PBG9</accession>
<dbReference type="Gene3D" id="1.10.3230.30">
    <property type="entry name" value="Phage gp6-like head-tail connector protein"/>
    <property type="match status" value="1"/>
</dbReference>
<evidence type="ECO:0000313" key="1">
    <source>
        <dbReference type="EMBL" id="KFG90737.1"/>
    </source>
</evidence>
<keyword evidence="2" id="KW-1185">Reference proteome</keyword>
<dbReference type="AlphaFoldDB" id="A0A086PBG9"/>
<sequence>MRVVMMTDPAPAVTWEEADQHLRLEGDEEQKSYVEALIAAATAHIDGPDGWLGRSLGTRELEAHFSLLTVGSSLRLPFGPVLSLVSAYYLDRNGDEHQADLANFAFSGDRIVPAQGGWPWEGGSLLPEGGRLRYRAGYQSVPAPIKAAILLIVGDLFHSRATVATGSTMASVPLTVGVEALLQPYRVYR</sequence>
<dbReference type="CDD" id="cd08054">
    <property type="entry name" value="gp6"/>
    <property type="match status" value="1"/>
</dbReference>
<dbReference type="EMBL" id="JFZA02000011">
    <property type="protein sequence ID" value="KFG90737.1"/>
    <property type="molecule type" value="Genomic_DNA"/>
</dbReference>
<dbReference type="eggNOG" id="ENOG5032SBG">
    <property type="taxonomic scope" value="Bacteria"/>
</dbReference>
<reference evidence="1" key="1">
    <citation type="submission" date="2014-08" db="EMBL/GenBank/DDBJ databases">
        <title>Draft genome sequences of Sphingobium herbicidovorans.</title>
        <authorList>
            <person name="Gan H.M."/>
            <person name="Gan H.Y."/>
            <person name="Savka M.A."/>
        </authorList>
    </citation>
    <scope>NUCLEOTIDE SEQUENCE [LARGE SCALE GENOMIC DNA]</scope>
    <source>
        <strain evidence="1">NBRC 16415</strain>
    </source>
</reference>
<comment type="caution">
    <text evidence="1">The sequence shown here is derived from an EMBL/GenBank/DDBJ whole genome shotgun (WGS) entry which is preliminary data.</text>
</comment>
<gene>
    <name evidence="1" type="ORF">BV98_001449</name>
</gene>
<dbReference type="OrthoDB" id="8452228at2"/>
<evidence type="ECO:0000313" key="2">
    <source>
        <dbReference type="Proteomes" id="UP000024284"/>
    </source>
</evidence>
<evidence type="ECO:0008006" key="3">
    <source>
        <dbReference type="Google" id="ProtNLM"/>
    </source>
</evidence>
<organism evidence="1 2">
    <name type="scientific">Sphingobium herbicidovorans (strain ATCC 700291 / DSM 11019 / CCUG 56400 / KCTC 2939 / LMG 18315 / NBRC 16415 / MH)</name>
    <name type="common">Sphingomonas herbicidovorans</name>
    <dbReference type="NCBI Taxonomy" id="1219045"/>
    <lineage>
        <taxon>Bacteria</taxon>
        <taxon>Pseudomonadati</taxon>
        <taxon>Pseudomonadota</taxon>
        <taxon>Alphaproteobacteria</taxon>
        <taxon>Sphingomonadales</taxon>
        <taxon>Sphingomonadaceae</taxon>
        <taxon>Sphingobium</taxon>
    </lineage>
</organism>
<dbReference type="RefSeq" id="WP_037464115.1">
    <property type="nucleotide sequence ID" value="NZ_BCZD01000024.1"/>
</dbReference>
<dbReference type="NCBIfam" id="TIGR02215">
    <property type="entry name" value="phage_chp_gp8"/>
    <property type="match status" value="1"/>
</dbReference>